<reference evidence="2 3" key="1">
    <citation type="submission" date="2020-07" db="EMBL/GenBank/DDBJ databases">
        <title>Sequencing the genomes of 1000 actinobacteria strains.</title>
        <authorList>
            <person name="Klenk H.-P."/>
        </authorList>
    </citation>
    <scope>NUCLEOTIDE SEQUENCE [LARGE SCALE GENOMIC DNA]</scope>
    <source>
        <strain evidence="2 3">DSM 26341</strain>
    </source>
</reference>
<dbReference type="Gene3D" id="3.40.630.30">
    <property type="match status" value="1"/>
</dbReference>
<protein>
    <recommendedName>
        <fullName evidence="1">N-acetyltransferase domain-containing protein</fullName>
    </recommendedName>
</protein>
<sequence>MDANTEAIVRLAWTRRLGLADDAMNVPGERLYAISTDAVSFISIWGRHVMAGPEWARQRAVSVADDELTTHAGLLALTADRGGHGLGPAVLAYADVDTAVRDVADDKPLISNDHADVRRLESLCPPDDVNEAGLSARESVFVLLDDDAAPVAAAGFDEWNAIVAHMAVLTAPNHRHLGAGATIAAIATSEALDAGLVPGWRSHIDNKGSRRLAASLGYEEVGTQTTVLLAS</sequence>
<evidence type="ECO:0000259" key="1">
    <source>
        <dbReference type="PROSITE" id="PS51186"/>
    </source>
</evidence>
<name>A0A7Z0IGX9_9MICO</name>
<dbReference type="InterPro" id="IPR000182">
    <property type="entry name" value="GNAT_dom"/>
</dbReference>
<dbReference type="GO" id="GO:0016747">
    <property type="term" value="F:acyltransferase activity, transferring groups other than amino-acyl groups"/>
    <property type="evidence" value="ECO:0007669"/>
    <property type="project" value="InterPro"/>
</dbReference>
<accession>A0A7Z0IGX9</accession>
<organism evidence="2 3">
    <name type="scientific">Spelaeicoccus albus</name>
    <dbReference type="NCBI Taxonomy" id="1280376"/>
    <lineage>
        <taxon>Bacteria</taxon>
        <taxon>Bacillati</taxon>
        <taxon>Actinomycetota</taxon>
        <taxon>Actinomycetes</taxon>
        <taxon>Micrococcales</taxon>
        <taxon>Brevibacteriaceae</taxon>
        <taxon>Spelaeicoccus</taxon>
    </lineage>
</organism>
<evidence type="ECO:0000313" key="3">
    <source>
        <dbReference type="Proteomes" id="UP000539111"/>
    </source>
</evidence>
<dbReference type="SUPFAM" id="SSF55729">
    <property type="entry name" value="Acyl-CoA N-acyltransferases (Nat)"/>
    <property type="match status" value="1"/>
</dbReference>
<dbReference type="Proteomes" id="UP000539111">
    <property type="component" value="Unassembled WGS sequence"/>
</dbReference>
<gene>
    <name evidence="2" type="ORF">BJY26_001734</name>
</gene>
<dbReference type="RefSeq" id="WP_179427379.1">
    <property type="nucleotide sequence ID" value="NZ_JACBZP010000001.1"/>
</dbReference>
<dbReference type="PROSITE" id="PS51186">
    <property type="entry name" value="GNAT"/>
    <property type="match status" value="1"/>
</dbReference>
<dbReference type="InterPro" id="IPR027365">
    <property type="entry name" value="GNAT_acetyltra_YdfB-like"/>
</dbReference>
<keyword evidence="3" id="KW-1185">Reference proteome</keyword>
<dbReference type="Pfam" id="PF12746">
    <property type="entry name" value="GNAT_acetyltran"/>
    <property type="match status" value="1"/>
</dbReference>
<proteinExistence type="predicted"/>
<comment type="caution">
    <text evidence="2">The sequence shown here is derived from an EMBL/GenBank/DDBJ whole genome shotgun (WGS) entry which is preliminary data.</text>
</comment>
<feature type="domain" description="N-acetyltransferase" evidence="1">
    <location>
        <begin position="98"/>
        <end position="231"/>
    </location>
</feature>
<evidence type="ECO:0000313" key="2">
    <source>
        <dbReference type="EMBL" id="NYI67428.1"/>
    </source>
</evidence>
<dbReference type="EMBL" id="JACBZP010000001">
    <property type="protein sequence ID" value="NYI67428.1"/>
    <property type="molecule type" value="Genomic_DNA"/>
</dbReference>
<dbReference type="InterPro" id="IPR016181">
    <property type="entry name" value="Acyl_CoA_acyltransferase"/>
</dbReference>
<dbReference type="AlphaFoldDB" id="A0A7Z0IGX9"/>